<keyword evidence="1 3" id="KW-0378">Hydrolase</keyword>
<gene>
    <name evidence="3" type="ORF">ACFY05_22245</name>
</gene>
<dbReference type="InterPro" id="IPR001466">
    <property type="entry name" value="Beta-lactam-related"/>
</dbReference>
<dbReference type="EMBL" id="JBIAXI010000013">
    <property type="protein sequence ID" value="MFF4775577.1"/>
    <property type="molecule type" value="Genomic_DNA"/>
</dbReference>
<keyword evidence="4" id="KW-1185">Reference proteome</keyword>
<dbReference type="GO" id="GO:0016787">
    <property type="term" value="F:hydrolase activity"/>
    <property type="evidence" value="ECO:0007669"/>
    <property type="project" value="UniProtKB-KW"/>
</dbReference>
<evidence type="ECO:0000313" key="3">
    <source>
        <dbReference type="EMBL" id="MFF4775577.1"/>
    </source>
</evidence>
<dbReference type="Proteomes" id="UP001602119">
    <property type="component" value="Unassembled WGS sequence"/>
</dbReference>
<dbReference type="PANTHER" id="PTHR43283">
    <property type="entry name" value="BETA-LACTAMASE-RELATED"/>
    <property type="match status" value="1"/>
</dbReference>
<sequence>MPTDFTLDDTSRLAETLRQAVDGRVTPGGVIVCGTRDGERHVITAGTIGEEASGAPATEHTLYDIASLTKVVSTWPLAGQQLDAGLLKLDAPVRDFLPVFSGEAPSGQATIRQLLSHTSGLRAATRLDHYRGAEAPLHELLCREPLEDEPGTHRYINRGYILLGLAIAHMAGLPLEALADDLWGQIGMTSTCYGPVARRPDVAPTEQRIPGAPRIWGSVHDENAALLGGIAGHAGVFATPFDLARYAEQLLAAYSDGQSELGGWLRASLIGQVTIEPGVQRGLAWILADDSRLAYHHGWTGTSLYLAPHDGRYVVICTNAVYYGYGRGRLAPLRDLALKTLSAA</sequence>
<dbReference type="InterPro" id="IPR050789">
    <property type="entry name" value="Diverse_Enzym_Activities"/>
</dbReference>
<dbReference type="SUPFAM" id="SSF56601">
    <property type="entry name" value="beta-lactamase/transpeptidase-like"/>
    <property type="match status" value="1"/>
</dbReference>
<feature type="domain" description="Beta-lactamase-related" evidence="2">
    <location>
        <begin position="17"/>
        <end position="334"/>
    </location>
</feature>
<dbReference type="Gene3D" id="3.40.710.10">
    <property type="entry name" value="DD-peptidase/beta-lactamase superfamily"/>
    <property type="match status" value="1"/>
</dbReference>
<evidence type="ECO:0000313" key="4">
    <source>
        <dbReference type="Proteomes" id="UP001602119"/>
    </source>
</evidence>
<comment type="caution">
    <text evidence="3">The sequence shown here is derived from an EMBL/GenBank/DDBJ whole genome shotgun (WGS) entry which is preliminary data.</text>
</comment>
<dbReference type="PANTHER" id="PTHR43283:SF11">
    <property type="entry name" value="BETA-LACTAMASE-RELATED DOMAIN-CONTAINING PROTEIN"/>
    <property type="match status" value="1"/>
</dbReference>
<dbReference type="RefSeq" id="WP_066932767.1">
    <property type="nucleotide sequence ID" value="NZ_BBYK01000038.1"/>
</dbReference>
<evidence type="ECO:0000259" key="2">
    <source>
        <dbReference type="Pfam" id="PF00144"/>
    </source>
</evidence>
<dbReference type="Pfam" id="PF00144">
    <property type="entry name" value="Beta-lactamase"/>
    <property type="match status" value="1"/>
</dbReference>
<proteinExistence type="predicted"/>
<organism evidence="3 4">
    <name type="scientific">Microtetraspora fusca</name>
    <dbReference type="NCBI Taxonomy" id="1997"/>
    <lineage>
        <taxon>Bacteria</taxon>
        <taxon>Bacillati</taxon>
        <taxon>Actinomycetota</taxon>
        <taxon>Actinomycetes</taxon>
        <taxon>Streptosporangiales</taxon>
        <taxon>Streptosporangiaceae</taxon>
        <taxon>Microtetraspora</taxon>
    </lineage>
</organism>
<reference evidence="3 4" key="1">
    <citation type="submission" date="2024-10" db="EMBL/GenBank/DDBJ databases">
        <title>The Natural Products Discovery Center: Release of the First 8490 Sequenced Strains for Exploring Actinobacteria Biosynthetic Diversity.</title>
        <authorList>
            <person name="Kalkreuter E."/>
            <person name="Kautsar S.A."/>
            <person name="Yang D."/>
            <person name="Bader C.D."/>
            <person name="Teijaro C.N."/>
            <person name="Fluegel L."/>
            <person name="Davis C.M."/>
            <person name="Simpson J.R."/>
            <person name="Lauterbach L."/>
            <person name="Steele A.D."/>
            <person name="Gui C."/>
            <person name="Meng S."/>
            <person name="Li G."/>
            <person name="Viehrig K."/>
            <person name="Ye F."/>
            <person name="Su P."/>
            <person name="Kiefer A.F."/>
            <person name="Nichols A."/>
            <person name="Cepeda A.J."/>
            <person name="Yan W."/>
            <person name="Fan B."/>
            <person name="Jiang Y."/>
            <person name="Adhikari A."/>
            <person name="Zheng C.-J."/>
            <person name="Schuster L."/>
            <person name="Cowan T.M."/>
            <person name="Smanski M.J."/>
            <person name="Chevrette M.G."/>
            <person name="De Carvalho L.P.S."/>
            <person name="Shen B."/>
        </authorList>
    </citation>
    <scope>NUCLEOTIDE SEQUENCE [LARGE SCALE GENOMIC DNA]</scope>
    <source>
        <strain evidence="3 4">NPDC001281</strain>
    </source>
</reference>
<name>A0ABW6VAF7_MICFU</name>
<dbReference type="InterPro" id="IPR012338">
    <property type="entry name" value="Beta-lactam/transpept-like"/>
</dbReference>
<evidence type="ECO:0000256" key="1">
    <source>
        <dbReference type="ARBA" id="ARBA00022801"/>
    </source>
</evidence>
<dbReference type="EC" id="3.-.-.-" evidence="3"/>
<protein>
    <submittedName>
        <fullName evidence="3">Serine hydrolase domain-containing protein</fullName>
        <ecNumber evidence="3">3.-.-.-</ecNumber>
    </submittedName>
</protein>
<accession>A0ABW6VAF7</accession>